<feature type="region of interest" description="Disordered" evidence="1">
    <location>
        <begin position="49"/>
        <end position="68"/>
    </location>
</feature>
<dbReference type="PANTHER" id="PTHR33143">
    <property type="entry name" value="F16F4.1 PROTEIN-RELATED"/>
    <property type="match status" value="1"/>
</dbReference>
<protein>
    <recommendedName>
        <fullName evidence="2">VQ domain-containing protein</fullName>
    </recommendedName>
</protein>
<organism evidence="3 4">
    <name type="scientific">Linum tenue</name>
    <dbReference type="NCBI Taxonomy" id="586396"/>
    <lineage>
        <taxon>Eukaryota</taxon>
        <taxon>Viridiplantae</taxon>
        <taxon>Streptophyta</taxon>
        <taxon>Embryophyta</taxon>
        <taxon>Tracheophyta</taxon>
        <taxon>Spermatophyta</taxon>
        <taxon>Magnoliopsida</taxon>
        <taxon>eudicotyledons</taxon>
        <taxon>Gunneridae</taxon>
        <taxon>Pentapetalae</taxon>
        <taxon>rosids</taxon>
        <taxon>fabids</taxon>
        <taxon>Malpighiales</taxon>
        <taxon>Linaceae</taxon>
        <taxon>Linum</taxon>
    </lineage>
</organism>
<dbReference type="Pfam" id="PF05678">
    <property type="entry name" value="VQ"/>
    <property type="match status" value="1"/>
</dbReference>
<feature type="compositionally biased region" description="Polar residues" evidence="1">
    <location>
        <begin position="19"/>
        <end position="29"/>
    </location>
</feature>
<evidence type="ECO:0000313" key="4">
    <source>
        <dbReference type="Proteomes" id="UP001154282"/>
    </source>
</evidence>
<proteinExistence type="predicted"/>
<dbReference type="EMBL" id="CAMGYJ010000002">
    <property type="protein sequence ID" value="CAI0380844.1"/>
    <property type="molecule type" value="Genomic_DNA"/>
</dbReference>
<sequence>MRPTTSHSFQHDAHHHNYNQEATRRSSAVNCPPPLKVNKDSRAIIKTSSSASSLAVAGSAKPPPQRHPVIIYTHSPKVIHTHPRDFMALVQKLTGLSRSDQDPAADPSPSSSQGENHNIINNSNNKIGGGGENEDNESSSVITEENCGDGQQANSSSNTFVPSSIFESPPPNPYHQLTTNMPVFPPSGSAGDRHLYCGTPNPAPFFNYTDPLFFGTPSFRNLDAINDHFRDF</sequence>
<feature type="compositionally biased region" description="Low complexity" evidence="1">
    <location>
        <begin position="102"/>
        <end position="126"/>
    </location>
</feature>
<feature type="compositionally biased region" description="Polar residues" evidence="1">
    <location>
        <begin position="149"/>
        <end position="166"/>
    </location>
</feature>
<name>A0AAV0H8N1_9ROSI</name>
<feature type="domain" description="VQ" evidence="2">
    <location>
        <begin position="73"/>
        <end position="97"/>
    </location>
</feature>
<dbReference type="Proteomes" id="UP001154282">
    <property type="component" value="Unassembled WGS sequence"/>
</dbReference>
<evidence type="ECO:0000313" key="3">
    <source>
        <dbReference type="EMBL" id="CAI0380844.1"/>
    </source>
</evidence>
<accession>A0AAV0H8N1</accession>
<dbReference type="AlphaFoldDB" id="A0AAV0H8N1"/>
<dbReference type="InterPro" id="IPR039607">
    <property type="entry name" value="VQ_8/17/18/20/21/25"/>
</dbReference>
<feature type="compositionally biased region" description="Low complexity" evidence="1">
    <location>
        <begin position="49"/>
        <end position="60"/>
    </location>
</feature>
<dbReference type="InterPro" id="IPR008889">
    <property type="entry name" value="VQ"/>
</dbReference>
<gene>
    <name evidence="3" type="ORF">LITE_LOCUS2857</name>
</gene>
<feature type="region of interest" description="Disordered" evidence="1">
    <location>
        <begin position="1"/>
        <end position="37"/>
    </location>
</feature>
<comment type="caution">
    <text evidence="3">The sequence shown here is derived from an EMBL/GenBank/DDBJ whole genome shotgun (WGS) entry which is preliminary data.</text>
</comment>
<dbReference type="PANTHER" id="PTHR33143:SF4">
    <property type="entry name" value="VQ DOMAIN-CONTAINING PROTEIN"/>
    <property type="match status" value="1"/>
</dbReference>
<feature type="region of interest" description="Disordered" evidence="1">
    <location>
        <begin position="98"/>
        <end position="177"/>
    </location>
</feature>
<keyword evidence="4" id="KW-1185">Reference proteome</keyword>
<evidence type="ECO:0000256" key="1">
    <source>
        <dbReference type="SAM" id="MobiDB-lite"/>
    </source>
</evidence>
<evidence type="ECO:0000259" key="2">
    <source>
        <dbReference type="Pfam" id="PF05678"/>
    </source>
</evidence>
<reference evidence="3" key="1">
    <citation type="submission" date="2022-08" db="EMBL/GenBank/DDBJ databases">
        <authorList>
            <person name="Gutierrez-Valencia J."/>
        </authorList>
    </citation>
    <scope>NUCLEOTIDE SEQUENCE</scope>
</reference>
<dbReference type="GO" id="GO:0005634">
    <property type="term" value="C:nucleus"/>
    <property type="evidence" value="ECO:0007669"/>
    <property type="project" value="TreeGrafter"/>
</dbReference>